<feature type="region of interest" description="Disordered" evidence="1">
    <location>
        <begin position="1"/>
        <end position="27"/>
    </location>
</feature>
<organism evidence="2 3">
    <name type="scientific">Dovyalis caffra</name>
    <dbReference type="NCBI Taxonomy" id="77055"/>
    <lineage>
        <taxon>Eukaryota</taxon>
        <taxon>Viridiplantae</taxon>
        <taxon>Streptophyta</taxon>
        <taxon>Embryophyta</taxon>
        <taxon>Tracheophyta</taxon>
        <taxon>Spermatophyta</taxon>
        <taxon>Magnoliopsida</taxon>
        <taxon>eudicotyledons</taxon>
        <taxon>Gunneridae</taxon>
        <taxon>Pentapetalae</taxon>
        <taxon>rosids</taxon>
        <taxon>fabids</taxon>
        <taxon>Malpighiales</taxon>
        <taxon>Salicaceae</taxon>
        <taxon>Flacourtieae</taxon>
        <taxon>Dovyalis</taxon>
    </lineage>
</organism>
<evidence type="ECO:0000313" key="3">
    <source>
        <dbReference type="Proteomes" id="UP001314170"/>
    </source>
</evidence>
<gene>
    <name evidence="2" type="ORF">DCAF_LOCUS23082</name>
</gene>
<dbReference type="EMBL" id="CAWUPB010001184">
    <property type="protein sequence ID" value="CAK7350353.1"/>
    <property type="molecule type" value="Genomic_DNA"/>
</dbReference>
<name>A0AAV1SH50_9ROSI</name>
<dbReference type="Proteomes" id="UP001314170">
    <property type="component" value="Unassembled WGS sequence"/>
</dbReference>
<feature type="compositionally biased region" description="Basic and acidic residues" evidence="1">
    <location>
        <begin position="1"/>
        <end position="21"/>
    </location>
</feature>
<protein>
    <submittedName>
        <fullName evidence="2">Uncharacterized protein</fullName>
    </submittedName>
</protein>
<proteinExistence type="predicted"/>
<sequence length="93" mass="10504">MKHEGGRVREGKKKERPEERNTAPGVVRTHDCLLKRQMHYHCATEATCLEVVLTKSIIKTNTTNAKSLSDGDTQYFGKCTTAVLQRLDLQAFI</sequence>
<feature type="non-terminal residue" evidence="2">
    <location>
        <position position="93"/>
    </location>
</feature>
<evidence type="ECO:0000256" key="1">
    <source>
        <dbReference type="SAM" id="MobiDB-lite"/>
    </source>
</evidence>
<keyword evidence="3" id="KW-1185">Reference proteome</keyword>
<comment type="caution">
    <text evidence="2">The sequence shown here is derived from an EMBL/GenBank/DDBJ whole genome shotgun (WGS) entry which is preliminary data.</text>
</comment>
<reference evidence="2 3" key="1">
    <citation type="submission" date="2024-01" db="EMBL/GenBank/DDBJ databases">
        <authorList>
            <person name="Waweru B."/>
        </authorList>
    </citation>
    <scope>NUCLEOTIDE SEQUENCE [LARGE SCALE GENOMIC DNA]</scope>
</reference>
<dbReference type="AlphaFoldDB" id="A0AAV1SH50"/>
<accession>A0AAV1SH50</accession>
<evidence type="ECO:0000313" key="2">
    <source>
        <dbReference type="EMBL" id="CAK7350353.1"/>
    </source>
</evidence>